<dbReference type="EMBL" id="CP037920">
    <property type="protein sequence ID" value="QDT95400.1"/>
    <property type="molecule type" value="Genomic_DNA"/>
</dbReference>
<evidence type="ECO:0000313" key="2">
    <source>
        <dbReference type="EMBL" id="QDT95400.1"/>
    </source>
</evidence>
<name>A0A517VR27_9PLAN</name>
<dbReference type="AlphaFoldDB" id="A0A517VR27"/>
<proteinExistence type="predicted"/>
<evidence type="ECO:0000313" key="3">
    <source>
        <dbReference type="Proteomes" id="UP000318704"/>
    </source>
</evidence>
<dbReference type="KEGG" id="gaw:V144x_08430"/>
<dbReference type="RefSeq" id="WP_144981783.1">
    <property type="nucleotide sequence ID" value="NZ_CP037920.1"/>
</dbReference>
<organism evidence="2 3">
    <name type="scientific">Gimesia aquarii</name>
    <dbReference type="NCBI Taxonomy" id="2527964"/>
    <lineage>
        <taxon>Bacteria</taxon>
        <taxon>Pseudomonadati</taxon>
        <taxon>Planctomycetota</taxon>
        <taxon>Planctomycetia</taxon>
        <taxon>Planctomycetales</taxon>
        <taxon>Planctomycetaceae</taxon>
        <taxon>Gimesia</taxon>
    </lineage>
</organism>
<evidence type="ECO:0000256" key="1">
    <source>
        <dbReference type="SAM" id="MobiDB-lite"/>
    </source>
</evidence>
<sequence>MKKKSSSKARKPANSSKRLDDRVATEFAEMKAKKIPAKNLVWMFRITTSKDEQIQPALRACIEFLQDKLGKRCRVVLETERVDRKKIHDLILKSSKLTFSLLSELDQGMAECSRKLKVKYTFLGFGEEVYQQTSWKTLGTVFEPLVEISGDFDCRNLRFDGLYCCDTGEVSSKYLRFYDDGQCVFVNAVGTVNEVATWLRRERKGLTVGTYQVQRSSLSALLEQQALRGEEPTIFKLKVRLTKQGLKVRFWSSYSNAEIQEIYGFHEVKLK</sequence>
<reference evidence="2 3" key="1">
    <citation type="submission" date="2019-03" db="EMBL/GenBank/DDBJ databases">
        <title>Deep-cultivation of Planctomycetes and their phenomic and genomic characterization uncovers novel biology.</title>
        <authorList>
            <person name="Wiegand S."/>
            <person name="Jogler M."/>
            <person name="Boedeker C."/>
            <person name="Pinto D."/>
            <person name="Vollmers J."/>
            <person name="Rivas-Marin E."/>
            <person name="Kohn T."/>
            <person name="Peeters S.H."/>
            <person name="Heuer A."/>
            <person name="Rast P."/>
            <person name="Oberbeckmann S."/>
            <person name="Bunk B."/>
            <person name="Jeske O."/>
            <person name="Meyerdierks A."/>
            <person name="Storesund J.E."/>
            <person name="Kallscheuer N."/>
            <person name="Luecker S."/>
            <person name="Lage O.M."/>
            <person name="Pohl T."/>
            <person name="Merkel B.J."/>
            <person name="Hornburger P."/>
            <person name="Mueller R.-W."/>
            <person name="Bruemmer F."/>
            <person name="Labrenz M."/>
            <person name="Spormann A.M."/>
            <person name="Op den Camp H."/>
            <person name="Overmann J."/>
            <person name="Amann R."/>
            <person name="Jetten M.S.M."/>
            <person name="Mascher T."/>
            <person name="Medema M.H."/>
            <person name="Devos D.P."/>
            <person name="Kaster A.-K."/>
            <person name="Ovreas L."/>
            <person name="Rohde M."/>
            <person name="Galperin M.Y."/>
            <person name="Jogler C."/>
        </authorList>
    </citation>
    <scope>NUCLEOTIDE SEQUENCE [LARGE SCALE GENOMIC DNA]</scope>
    <source>
        <strain evidence="2 3">V144</strain>
    </source>
</reference>
<dbReference type="Proteomes" id="UP000318704">
    <property type="component" value="Chromosome"/>
</dbReference>
<protein>
    <submittedName>
        <fullName evidence="2">Uncharacterized protein</fullName>
    </submittedName>
</protein>
<feature type="compositionally biased region" description="Basic residues" evidence="1">
    <location>
        <begin position="1"/>
        <end position="11"/>
    </location>
</feature>
<feature type="region of interest" description="Disordered" evidence="1">
    <location>
        <begin position="1"/>
        <end position="20"/>
    </location>
</feature>
<gene>
    <name evidence="2" type="ORF">V144x_08430</name>
</gene>
<accession>A0A517VR27</accession>